<proteinExistence type="predicted"/>
<reference evidence="2" key="1">
    <citation type="submission" date="2020-07" db="EMBL/GenBank/DDBJ databases">
        <title>Multicomponent nature underlies the extraordinary mechanical properties of spider dragline silk.</title>
        <authorList>
            <person name="Kono N."/>
            <person name="Nakamura H."/>
            <person name="Mori M."/>
            <person name="Yoshida Y."/>
            <person name="Ohtoshi R."/>
            <person name="Malay A.D."/>
            <person name="Moran D.A.P."/>
            <person name="Tomita M."/>
            <person name="Numata K."/>
            <person name="Arakawa K."/>
        </authorList>
    </citation>
    <scope>NUCLEOTIDE SEQUENCE</scope>
</reference>
<dbReference type="AlphaFoldDB" id="A0A8X6L8J5"/>
<dbReference type="Proteomes" id="UP000887116">
    <property type="component" value="Unassembled WGS sequence"/>
</dbReference>
<evidence type="ECO:0000256" key="1">
    <source>
        <dbReference type="SAM" id="MobiDB-lite"/>
    </source>
</evidence>
<organism evidence="2 3">
    <name type="scientific">Trichonephila clavata</name>
    <name type="common">Joro spider</name>
    <name type="synonym">Nephila clavata</name>
    <dbReference type="NCBI Taxonomy" id="2740835"/>
    <lineage>
        <taxon>Eukaryota</taxon>
        <taxon>Metazoa</taxon>
        <taxon>Ecdysozoa</taxon>
        <taxon>Arthropoda</taxon>
        <taxon>Chelicerata</taxon>
        <taxon>Arachnida</taxon>
        <taxon>Araneae</taxon>
        <taxon>Araneomorphae</taxon>
        <taxon>Entelegynae</taxon>
        <taxon>Araneoidea</taxon>
        <taxon>Nephilidae</taxon>
        <taxon>Trichonephila</taxon>
    </lineage>
</organism>
<accession>A0A8X6L8J5</accession>
<feature type="region of interest" description="Disordered" evidence="1">
    <location>
        <begin position="43"/>
        <end position="64"/>
    </location>
</feature>
<comment type="caution">
    <text evidence="2">The sequence shown here is derived from an EMBL/GenBank/DDBJ whole genome shotgun (WGS) entry which is preliminary data.</text>
</comment>
<gene>
    <name evidence="2" type="ORF">TNCT_488571</name>
</gene>
<keyword evidence="3" id="KW-1185">Reference proteome</keyword>
<sequence>MLRRGSLPNHDACCRSQSGSGLWSKVPRSCPCHQPWFSALGRSGAPVGKSGAGPSDAGTQGSEPLGLRKVATFRKLSRKRLHVDPEISNAEPLGIRKVSNFRQLIPGQVIRICSLSTDPGVGHAISIVEPLDARLLACCSSDKSSTPSSRPK</sequence>
<protein>
    <submittedName>
        <fullName evidence="2">Uncharacterized protein</fullName>
    </submittedName>
</protein>
<name>A0A8X6L8J5_TRICU</name>
<evidence type="ECO:0000313" key="3">
    <source>
        <dbReference type="Proteomes" id="UP000887116"/>
    </source>
</evidence>
<evidence type="ECO:0000313" key="2">
    <source>
        <dbReference type="EMBL" id="GFQ99271.1"/>
    </source>
</evidence>
<dbReference type="EMBL" id="BMAO01005129">
    <property type="protein sequence ID" value="GFQ99271.1"/>
    <property type="molecule type" value="Genomic_DNA"/>
</dbReference>